<organism evidence="3 4">
    <name type="scientific">Streptomyces clavuligerus</name>
    <dbReference type="NCBI Taxonomy" id="1901"/>
    <lineage>
        <taxon>Bacteria</taxon>
        <taxon>Bacillati</taxon>
        <taxon>Actinomycetota</taxon>
        <taxon>Actinomycetes</taxon>
        <taxon>Kitasatosporales</taxon>
        <taxon>Streptomycetaceae</taxon>
        <taxon>Streptomyces</taxon>
    </lineage>
</organism>
<name>E2QA58_STRCL</name>
<dbReference type="AlphaFoldDB" id="E2QA58"/>
<sequence length="212" mass="22874">MRRPELECVRQLLAVGRAEPIRSDQGEVPAITGKGCRVSSLSKGVGRVEVALRWDPSPMGSDPHDLDLVAATYPAEAPQGEPAYVVHFDSRSPDGTIALTRDSRTGQGFGFDEVMTLELSRLAPRYGRVVVGVVIQQNHGRRTFGEVAKTLVRVGEGVAELWKDDLASVAGSTAAVLAEFVRTAPGVWEHRPLLRGFDTDPQSFPALMGRSG</sequence>
<keyword evidence="4" id="KW-1185">Reference proteome</keyword>
<dbReference type="InterPro" id="IPR003325">
    <property type="entry name" value="TerD"/>
</dbReference>
<dbReference type="CDD" id="cd06974">
    <property type="entry name" value="TerD_like"/>
    <property type="match status" value="1"/>
</dbReference>
<dbReference type="Gene3D" id="2.60.60.30">
    <property type="entry name" value="sav2460 like domains"/>
    <property type="match status" value="1"/>
</dbReference>
<reference evidence="3 4" key="1">
    <citation type="journal article" date="2010" name="Genome Biol. Evol.">
        <title>The sequence of a 1.8-mb bacterial linear plasmid reveals a rich evolutionary reservoir of secondary metabolic pathways.</title>
        <authorList>
            <person name="Medema M.H."/>
            <person name="Trefzer A."/>
            <person name="Kovalchuk A."/>
            <person name="van den Berg M."/>
            <person name="Mueller U."/>
            <person name="Heijne W."/>
            <person name="Wu L."/>
            <person name="Alam M.T."/>
            <person name="Ronning C.M."/>
            <person name="Nierman W.C."/>
            <person name="Bovenberg R.A.L."/>
            <person name="Breitling R."/>
            <person name="Takano E."/>
        </authorList>
    </citation>
    <scope>NUCLEOTIDE SEQUENCE [LARGE SCALE GENOMIC DNA]</scope>
    <source>
        <strain evidence="4">ATCC 27064 / DSM 738 / JCM 4710 / NBRC 13307 / NCIMB 12785 / NRRL 3585 / VKM Ac-602</strain>
    </source>
</reference>
<dbReference type="eggNOG" id="COG2310">
    <property type="taxonomic scope" value="Bacteria"/>
</dbReference>
<dbReference type="STRING" id="1901.BB341_05475"/>
<evidence type="ECO:0000256" key="1">
    <source>
        <dbReference type="ARBA" id="ARBA00008775"/>
    </source>
</evidence>
<evidence type="ECO:0000313" key="4">
    <source>
        <dbReference type="Proteomes" id="UP000002357"/>
    </source>
</evidence>
<gene>
    <name evidence="3" type="ORF">SCLAV_4685</name>
</gene>
<dbReference type="EMBL" id="CM000913">
    <property type="protein sequence ID" value="EFG09757.1"/>
    <property type="molecule type" value="Genomic_DNA"/>
</dbReference>
<protein>
    <submittedName>
        <fullName evidence="3">Putative TerD-family protein</fullName>
    </submittedName>
</protein>
<feature type="domain" description="TerD" evidence="2">
    <location>
        <begin position="36"/>
        <end position="199"/>
    </location>
</feature>
<dbReference type="InterPro" id="IPR051324">
    <property type="entry name" value="Stress/Tellurium_Resist"/>
</dbReference>
<comment type="similarity">
    <text evidence="1">Belongs to the CAPAB/TerDEXZ family.</text>
</comment>
<dbReference type="PANTHER" id="PTHR32097">
    <property type="entry name" value="CAMP-BINDING PROTEIN 1-RELATED"/>
    <property type="match status" value="1"/>
</dbReference>
<dbReference type="PANTHER" id="PTHR32097:SF4">
    <property type="entry name" value="GENERAL STRESS PROTEIN 16U"/>
    <property type="match status" value="1"/>
</dbReference>
<accession>E2QA58</accession>
<evidence type="ECO:0000259" key="2">
    <source>
        <dbReference type="Pfam" id="PF02342"/>
    </source>
</evidence>
<dbReference type="Pfam" id="PF02342">
    <property type="entry name" value="TerD"/>
    <property type="match status" value="1"/>
</dbReference>
<dbReference type="Proteomes" id="UP000002357">
    <property type="component" value="Chromosome"/>
</dbReference>
<proteinExistence type="inferred from homology"/>
<evidence type="ECO:0000313" key="3">
    <source>
        <dbReference type="EMBL" id="EFG09757.1"/>
    </source>
</evidence>